<proteinExistence type="predicted"/>
<protein>
    <recommendedName>
        <fullName evidence="2">Multidrug resistance protein MdtA-like barrel-sandwich hybrid domain-containing protein</fullName>
    </recommendedName>
</protein>
<keyword evidence="1" id="KW-1133">Transmembrane helix</keyword>
<keyword evidence="1" id="KW-0472">Membrane</keyword>
<name>A0AAU9CNH8_9BACT</name>
<evidence type="ECO:0000259" key="2">
    <source>
        <dbReference type="Pfam" id="PF25917"/>
    </source>
</evidence>
<dbReference type="AlphaFoldDB" id="A0AAU9CNH8"/>
<keyword evidence="4" id="KW-1185">Reference proteome</keyword>
<accession>A0AAU9CNH8</accession>
<dbReference type="Gene3D" id="1.10.287.470">
    <property type="entry name" value="Helix hairpin bin"/>
    <property type="match status" value="1"/>
</dbReference>
<dbReference type="Pfam" id="PF25917">
    <property type="entry name" value="BSH_RND"/>
    <property type="match status" value="1"/>
</dbReference>
<dbReference type="KEGG" id="fax:FUAX_20350"/>
<dbReference type="InterPro" id="IPR058625">
    <property type="entry name" value="MdtA-like_BSH"/>
</dbReference>
<keyword evidence="1" id="KW-0812">Transmembrane</keyword>
<sequence length="368" mass="41350">MRRKTVFSALGGLAMVGILCGLAYTMIANKPKPEKSKKEEKTIAVKVKKVTYSDLYEPIVYHGRIRSTEIVSLSSEVSGRILNGDVPLKEGQTFRKGQVLVNIYSDDFRASLMADKSNFLTSLAGTLPDIEVDYPTELGKWKKYFSDIQLEKPLPPLPAIKSDKEKVFMASRNILSAYYNIRQREITLTRYKIRAPFHGVFSTVNLEVGAIASPGQPLGRIIRTDRLEAVAEVMPEDASWIAEGNKVEIHADGKNHKGTVIRKAAFVDPATQTVKIYIRTEAPVLEGQFIELVFNEKPYKSVMNLPREAVFETDKVFTVENGKLKQYHVEVVKTTDDTRLVRGLKEGLWVVQEALVKAEEGMEVRTLK</sequence>
<feature type="transmembrane region" description="Helical" evidence="1">
    <location>
        <begin position="6"/>
        <end position="27"/>
    </location>
</feature>
<evidence type="ECO:0000313" key="4">
    <source>
        <dbReference type="Proteomes" id="UP001348817"/>
    </source>
</evidence>
<feature type="domain" description="Multidrug resistance protein MdtA-like barrel-sandwich hybrid" evidence="2">
    <location>
        <begin position="70"/>
        <end position="222"/>
    </location>
</feature>
<dbReference type="PANTHER" id="PTHR30469">
    <property type="entry name" value="MULTIDRUG RESISTANCE PROTEIN MDTA"/>
    <property type="match status" value="1"/>
</dbReference>
<dbReference type="Gene3D" id="2.40.30.170">
    <property type="match status" value="1"/>
</dbReference>
<reference evidence="3 4" key="1">
    <citation type="submission" date="2021-12" db="EMBL/GenBank/DDBJ databases">
        <title>Genome sequencing of bacteria with rrn-lacking chromosome and rrn-plasmid.</title>
        <authorList>
            <person name="Anda M."/>
            <person name="Iwasaki W."/>
        </authorList>
    </citation>
    <scope>NUCLEOTIDE SEQUENCE [LARGE SCALE GENOMIC DNA]</scope>
    <source>
        <strain evidence="3 4">DSM 100852</strain>
    </source>
</reference>
<dbReference type="EMBL" id="AP025314">
    <property type="protein sequence ID" value="BDD09603.1"/>
    <property type="molecule type" value="Genomic_DNA"/>
</dbReference>
<dbReference type="Gene3D" id="2.40.50.100">
    <property type="match status" value="1"/>
</dbReference>
<dbReference type="GO" id="GO:0015562">
    <property type="term" value="F:efflux transmembrane transporter activity"/>
    <property type="evidence" value="ECO:0007669"/>
    <property type="project" value="TreeGrafter"/>
</dbReference>
<dbReference type="RefSeq" id="WP_338391199.1">
    <property type="nucleotide sequence ID" value="NZ_AP025314.1"/>
</dbReference>
<dbReference type="GO" id="GO:1990281">
    <property type="term" value="C:efflux pump complex"/>
    <property type="evidence" value="ECO:0007669"/>
    <property type="project" value="TreeGrafter"/>
</dbReference>
<dbReference type="SUPFAM" id="SSF111369">
    <property type="entry name" value="HlyD-like secretion proteins"/>
    <property type="match status" value="1"/>
</dbReference>
<dbReference type="PANTHER" id="PTHR30469:SF15">
    <property type="entry name" value="HLYD FAMILY OF SECRETION PROTEINS"/>
    <property type="match status" value="1"/>
</dbReference>
<evidence type="ECO:0000256" key="1">
    <source>
        <dbReference type="SAM" id="Phobius"/>
    </source>
</evidence>
<evidence type="ECO:0000313" key="3">
    <source>
        <dbReference type="EMBL" id="BDD09603.1"/>
    </source>
</evidence>
<dbReference type="Proteomes" id="UP001348817">
    <property type="component" value="Chromosome"/>
</dbReference>
<gene>
    <name evidence="3" type="ORF">FUAX_20350</name>
</gene>
<organism evidence="3 4">
    <name type="scientific">Fulvitalea axinellae</name>
    <dbReference type="NCBI Taxonomy" id="1182444"/>
    <lineage>
        <taxon>Bacteria</taxon>
        <taxon>Pseudomonadati</taxon>
        <taxon>Bacteroidota</taxon>
        <taxon>Cytophagia</taxon>
        <taxon>Cytophagales</taxon>
        <taxon>Persicobacteraceae</taxon>
        <taxon>Fulvitalea</taxon>
    </lineage>
</organism>
<dbReference type="Gene3D" id="2.40.420.20">
    <property type="match status" value="1"/>
</dbReference>